<sequence length="319" mass="36317">MKKAKIYVYLLTGFLGSGKTTLLNTLLQQFSDQKNIVIENEFGKINIDTTLIKGKFESVFELTNGCICCSISNQLFETLSLIDSLPEKPNNLFIETTGIADAGEVASIFNQLYISEKFDLKKIICVVDAQNINYYIDSAVEIHKQIVASDCILINKTETIELNEIDSVKKLVKSLNPFAEIILSKDGGLLKDFLFTPNNSKIRIENTIDQTKNIHNIKSLLFETDSKFNIQQLKYELFKILYLYYHQIFRIKGYVLDTNNEVFLVQSIGKTTSITPVKNKKIEKSQLVFIGTVLEIKSIERLMKPAFEKINKKKAQLIS</sequence>
<evidence type="ECO:0000259" key="7">
    <source>
        <dbReference type="Pfam" id="PF02492"/>
    </source>
</evidence>
<accession>A0A1M5KNL8</accession>
<dbReference type="PANTHER" id="PTHR13748:SF62">
    <property type="entry name" value="COBW DOMAIN-CONTAINING PROTEIN"/>
    <property type="match status" value="1"/>
</dbReference>
<dbReference type="InterPro" id="IPR003495">
    <property type="entry name" value="CobW/HypB/UreG_nucleotide-bd"/>
</dbReference>
<dbReference type="SUPFAM" id="SSF90002">
    <property type="entry name" value="Hypothetical protein YjiA, C-terminal domain"/>
    <property type="match status" value="1"/>
</dbReference>
<keyword evidence="10" id="KW-1185">Reference proteome</keyword>
<evidence type="ECO:0000256" key="3">
    <source>
        <dbReference type="ARBA" id="ARBA00023186"/>
    </source>
</evidence>
<dbReference type="PANTHER" id="PTHR13748">
    <property type="entry name" value="COBW-RELATED"/>
    <property type="match status" value="1"/>
</dbReference>
<dbReference type="CDD" id="cd03112">
    <property type="entry name" value="CobW-like"/>
    <property type="match status" value="1"/>
</dbReference>
<dbReference type="OrthoDB" id="9808822at2"/>
<dbReference type="EMBL" id="FQWF01000007">
    <property type="protein sequence ID" value="SHG54316.1"/>
    <property type="molecule type" value="Genomic_DNA"/>
</dbReference>
<feature type="domain" description="CobW/HypB/UreG nucleotide-binding" evidence="7">
    <location>
        <begin position="8"/>
        <end position="182"/>
    </location>
</feature>
<evidence type="ECO:0000256" key="4">
    <source>
        <dbReference type="ARBA" id="ARBA00034320"/>
    </source>
</evidence>
<keyword evidence="3" id="KW-0143">Chaperone</keyword>
<dbReference type="Gene3D" id="3.30.1220.10">
    <property type="entry name" value="CobW-like, C-terminal domain"/>
    <property type="match status" value="1"/>
</dbReference>
<evidence type="ECO:0000259" key="8">
    <source>
        <dbReference type="Pfam" id="PF07683"/>
    </source>
</evidence>
<evidence type="ECO:0000313" key="9">
    <source>
        <dbReference type="EMBL" id="SHG54316.1"/>
    </source>
</evidence>
<comment type="function">
    <text evidence="5">Zinc chaperone that directly transfers zinc cofactor to target proteins, thereby activating them. Zinc is transferred from the CXCC motif in the GTPase domain to the zinc binding site in target proteins in a process requiring GTP hydrolysis.</text>
</comment>
<evidence type="ECO:0000256" key="6">
    <source>
        <dbReference type="ARBA" id="ARBA00049117"/>
    </source>
</evidence>
<evidence type="ECO:0000256" key="1">
    <source>
        <dbReference type="ARBA" id="ARBA00022741"/>
    </source>
</evidence>
<dbReference type="STRING" id="229205.SAMN05444372_10726"/>
<evidence type="ECO:0000313" key="10">
    <source>
        <dbReference type="Proteomes" id="UP000184020"/>
    </source>
</evidence>
<name>A0A1M5KNL8_9FLAO</name>
<organism evidence="9 10">
    <name type="scientific">Flavobacterium micromati</name>
    <dbReference type="NCBI Taxonomy" id="229205"/>
    <lineage>
        <taxon>Bacteria</taxon>
        <taxon>Pseudomonadati</taxon>
        <taxon>Bacteroidota</taxon>
        <taxon>Flavobacteriia</taxon>
        <taxon>Flavobacteriales</taxon>
        <taxon>Flavobacteriaceae</taxon>
        <taxon>Flavobacterium</taxon>
    </lineage>
</organism>
<keyword evidence="2" id="KW-0378">Hydrolase</keyword>
<evidence type="ECO:0000256" key="5">
    <source>
        <dbReference type="ARBA" id="ARBA00045658"/>
    </source>
</evidence>
<proteinExistence type="inferred from homology"/>
<keyword evidence="1" id="KW-0547">Nucleotide-binding</keyword>
<dbReference type="InterPro" id="IPR036627">
    <property type="entry name" value="CobW-likC_sf"/>
</dbReference>
<feature type="domain" description="CobW C-terminal" evidence="8">
    <location>
        <begin position="217"/>
        <end position="303"/>
    </location>
</feature>
<evidence type="ECO:0000256" key="2">
    <source>
        <dbReference type="ARBA" id="ARBA00022801"/>
    </source>
</evidence>
<reference evidence="10" key="1">
    <citation type="submission" date="2016-11" db="EMBL/GenBank/DDBJ databases">
        <authorList>
            <person name="Varghese N."/>
            <person name="Submissions S."/>
        </authorList>
    </citation>
    <scope>NUCLEOTIDE SEQUENCE [LARGE SCALE GENOMIC DNA]</scope>
    <source>
        <strain evidence="10">DSM 17659</strain>
    </source>
</reference>
<dbReference type="Pfam" id="PF02492">
    <property type="entry name" value="cobW"/>
    <property type="match status" value="1"/>
</dbReference>
<gene>
    <name evidence="9" type="ORF">SAMN05444372_10726</name>
</gene>
<dbReference type="Pfam" id="PF07683">
    <property type="entry name" value="CobW_C"/>
    <property type="match status" value="1"/>
</dbReference>
<protein>
    <submittedName>
        <fullName evidence="9">GTPase, G3E family</fullName>
    </submittedName>
</protein>
<dbReference type="Gene3D" id="3.40.50.300">
    <property type="entry name" value="P-loop containing nucleotide triphosphate hydrolases"/>
    <property type="match status" value="1"/>
</dbReference>
<dbReference type="InterPro" id="IPR011629">
    <property type="entry name" value="CobW-like_C"/>
</dbReference>
<dbReference type="SUPFAM" id="SSF52540">
    <property type="entry name" value="P-loop containing nucleoside triphosphate hydrolases"/>
    <property type="match status" value="1"/>
</dbReference>
<dbReference type="InterPro" id="IPR051316">
    <property type="entry name" value="Zinc-reg_GTPase_activator"/>
</dbReference>
<dbReference type="GO" id="GO:0005737">
    <property type="term" value="C:cytoplasm"/>
    <property type="evidence" value="ECO:0007669"/>
    <property type="project" value="TreeGrafter"/>
</dbReference>
<dbReference type="Proteomes" id="UP000184020">
    <property type="component" value="Unassembled WGS sequence"/>
</dbReference>
<comment type="catalytic activity">
    <reaction evidence="6">
        <text>GTP + H2O = GDP + phosphate + H(+)</text>
        <dbReference type="Rhea" id="RHEA:19669"/>
        <dbReference type="ChEBI" id="CHEBI:15377"/>
        <dbReference type="ChEBI" id="CHEBI:15378"/>
        <dbReference type="ChEBI" id="CHEBI:37565"/>
        <dbReference type="ChEBI" id="CHEBI:43474"/>
        <dbReference type="ChEBI" id="CHEBI:58189"/>
    </reaction>
    <physiologicalReaction direction="left-to-right" evidence="6">
        <dbReference type="Rhea" id="RHEA:19670"/>
    </physiologicalReaction>
</comment>
<dbReference type="GO" id="GO:0000166">
    <property type="term" value="F:nucleotide binding"/>
    <property type="evidence" value="ECO:0007669"/>
    <property type="project" value="UniProtKB-KW"/>
</dbReference>
<dbReference type="GO" id="GO:0016787">
    <property type="term" value="F:hydrolase activity"/>
    <property type="evidence" value="ECO:0007669"/>
    <property type="project" value="UniProtKB-KW"/>
</dbReference>
<dbReference type="AlphaFoldDB" id="A0A1M5KNL8"/>
<comment type="similarity">
    <text evidence="4">Belongs to the SIMIBI class G3E GTPase family. ZNG1 subfamily.</text>
</comment>
<dbReference type="RefSeq" id="WP_073019215.1">
    <property type="nucleotide sequence ID" value="NZ_FQWF01000007.1"/>
</dbReference>
<dbReference type="InterPro" id="IPR027417">
    <property type="entry name" value="P-loop_NTPase"/>
</dbReference>